<evidence type="ECO:0000256" key="1">
    <source>
        <dbReference type="SAM" id="SignalP"/>
    </source>
</evidence>
<feature type="signal peptide" evidence="1">
    <location>
        <begin position="1"/>
        <end position="27"/>
    </location>
</feature>
<dbReference type="RefSeq" id="WP_377722840.1">
    <property type="nucleotide sequence ID" value="NZ_JBHSAM010000036.1"/>
</dbReference>
<proteinExistence type="predicted"/>
<sequence length="375" mass="40799">MKRVNVRTFILSILAALLFVNLPPETAAEPSMHPAQVGRVVRDLKLTVLHRVDGRTAVIRMGMTKASVDRLLGEPEAYRSPDGGDYYMYGDVMAGYMNGRLALFSLGEASSLASGVSVNTSLANASQKLGAPSVPNTLTYGYRRDAKLGTLVLLKGAQELQRYAGRSDFYLLELSVNGLGNLYGIQLTRSDYTAKAKARIERNNKALMPTEAAKPMTMADLALVQEGTQSRVSLGMTRKEAEAIIGKPTDESLFGTWYDGIRIGYRNDRVVALMLQLTEAKTLYKTPRGAGLLTSRTVFEALYGQPKHSDDSSLTYVLIPSPGAGDKLVPLGDADPFNLMDNKPAYIISPLFTESGDGLVEFLMISDAEYAYTGK</sequence>
<keyword evidence="3" id="KW-1185">Reference proteome</keyword>
<protein>
    <submittedName>
        <fullName evidence="2">Uncharacterized protein</fullName>
    </submittedName>
</protein>
<evidence type="ECO:0000313" key="3">
    <source>
        <dbReference type="Proteomes" id="UP001595715"/>
    </source>
</evidence>
<evidence type="ECO:0000313" key="2">
    <source>
        <dbReference type="EMBL" id="MFC4104309.1"/>
    </source>
</evidence>
<organism evidence="2 3">
    <name type="scientific">Paenibacillus xanthanilyticus</name>
    <dbReference type="NCBI Taxonomy" id="1783531"/>
    <lineage>
        <taxon>Bacteria</taxon>
        <taxon>Bacillati</taxon>
        <taxon>Bacillota</taxon>
        <taxon>Bacilli</taxon>
        <taxon>Bacillales</taxon>
        <taxon>Paenibacillaceae</taxon>
        <taxon>Paenibacillus</taxon>
    </lineage>
</organism>
<dbReference type="EMBL" id="JBHSAM010000036">
    <property type="protein sequence ID" value="MFC4104309.1"/>
    <property type="molecule type" value="Genomic_DNA"/>
</dbReference>
<dbReference type="Proteomes" id="UP001595715">
    <property type="component" value="Unassembled WGS sequence"/>
</dbReference>
<accession>A0ABV8KEA3</accession>
<name>A0ABV8KEA3_9BACL</name>
<feature type="chain" id="PRO_5045456079" evidence="1">
    <location>
        <begin position="28"/>
        <end position="375"/>
    </location>
</feature>
<gene>
    <name evidence="2" type="ORF">ACFOZ8_32280</name>
</gene>
<keyword evidence="1" id="KW-0732">Signal</keyword>
<comment type="caution">
    <text evidence="2">The sequence shown here is derived from an EMBL/GenBank/DDBJ whole genome shotgun (WGS) entry which is preliminary data.</text>
</comment>
<reference evidence="3" key="1">
    <citation type="journal article" date="2019" name="Int. J. Syst. Evol. Microbiol.">
        <title>The Global Catalogue of Microorganisms (GCM) 10K type strain sequencing project: providing services to taxonomists for standard genome sequencing and annotation.</title>
        <authorList>
            <consortium name="The Broad Institute Genomics Platform"/>
            <consortium name="The Broad Institute Genome Sequencing Center for Infectious Disease"/>
            <person name="Wu L."/>
            <person name="Ma J."/>
        </authorList>
    </citation>
    <scope>NUCLEOTIDE SEQUENCE [LARGE SCALE GENOMIC DNA]</scope>
    <source>
        <strain evidence="3">IBRC-M 10987</strain>
    </source>
</reference>